<accession>A0A4S3KQ07</accession>
<evidence type="ECO:0000256" key="5">
    <source>
        <dbReference type="HAMAP-Rule" id="MF_01260"/>
    </source>
</evidence>
<dbReference type="Proteomes" id="UP000307749">
    <property type="component" value="Unassembled WGS sequence"/>
</dbReference>
<comment type="similarity">
    <text evidence="5">Belongs to the AB hydrolase superfamily. Carboxylesterase BioH family.</text>
</comment>
<dbReference type="Pfam" id="PF00561">
    <property type="entry name" value="Abhydrolase_1"/>
    <property type="match status" value="1"/>
</dbReference>
<dbReference type="InterPro" id="IPR000073">
    <property type="entry name" value="AB_hydrolase_1"/>
</dbReference>
<evidence type="ECO:0000256" key="2">
    <source>
        <dbReference type="ARBA" id="ARBA00022490"/>
    </source>
</evidence>
<dbReference type="PANTHER" id="PTHR43194">
    <property type="entry name" value="HYDROLASE ALPHA/BETA FOLD FAMILY"/>
    <property type="match status" value="1"/>
</dbReference>
<evidence type="ECO:0000256" key="4">
    <source>
        <dbReference type="ARBA" id="ARBA00022801"/>
    </source>
</evidence>
<evidence type="ECO:0000259" key="6">
    <source>
        <dbReference type="Pfam" id="PF00561"/>
    </source>
</evidence>
<dbReference type="AlphaFoldDB" id="A0A4S3KQ07"/>
<keyword evidence="3 5" id="KW-0093">Biotin biosynthesis</keyword>
<dbReference type="STRING" id="993689.GCA_002077135_01189"/>
<evidence type="ECO:0000313" key="7">
    <source>
        <dbReference type="EMBL" id="THD11093.1"/>
    </source>
</evidence>
<dbReference type="PANTHER" id="PTHR43194:SF5">
    <property type="entry name" value="PIMELOYL-[ACYL-CARRIER PROTEIN] METHYL ESTER ESTERASE"/>
    <property type="match status" value="1"/>
</dbReference>
<comment type="catalytic activity">
    <reaction evidence="5">
        <text>6-carboxyhexanoyl-[ACP] methyl ester + H2O = 6-carboxyhexanoyl-[ACP] + methanol + H(+)</text>
        <dbReference type="Rhea" id="RHEA:42700"/>
        <dbReference type="Rhea" id="RHEA-COMP:9955"/>
        <dbReference type="Rhea" id="RHEA-COMP:10186"/>
        <dbReference type="ChEBI" id="CHEBI:15377"/>
        <dbReference type="ChEBI" id="CHEBI:15378"/>
        <dbReference type="ChEBI" id="CHEBI:17790"/>
        <dbReference type="ChEBI" id="CHEBI:78846"/>
        <dbReference type="ChEBI" id="CHEBI:82735"/>
        <dbReference type="EC" id="3.1.1.85"/>
    </reaction>
</comment>
<dbReference type="OrthoDB" id="9780744at2"/>
<comment type="subcellular location">
    <subcellularLocation>
        <location evidence="5">Cytoplasm</location>
    </subcellularLocation>
</comment>
<evidence type="ECO:0000313" key="8">
    <source>
        <dbReference type="Proteomes" id="UP000307749"/>
    </source>
</evidence>
<keyword evidence="1 5" id="KW-0719">Serine esterase</keyword>
<feature type="active site" description="Nucleophile" evidence="5">
    <location>
        <position position="80"/>
    </location>
</feature>
<comment type="function">
    <text evidence="5">The physiological role of BioH is to remove the methyl group introduced by BioC when the pimeloyl moiety is complete. It allows to synthesize pimeloyl-ACP via the fatty acid synthetic pathway through the hydrolysis of the ester bonds of pimeloyl-ACP esters.</text>
</comment>
<dbReference type="SUPFAM" id="SSF53474">
    <property type="entry name" value="alpha/beta-Hydrolases"/>
    <property type="match status" value="1"/>
</dbReference>
<keyword evidence="4 5" id="KW-0378">Hydrolase</keyword>
<feature type="binding site" evidence="5">
    <location>
        <position position="234"/>
    </location>
    <ligand>
        <name>substrate</name>
    </ligand>
</feature>
<name>A0A4S3KQ07_9GAMM</name>
<proteinExistence type="inferred from homology"/>
<dbReference type="RefSeq" id="WP_081126511.1">
    <property type="nucleotide sequence ID" value="NZ_LDOS01000001.1"/>
</dbReference>
<dbReference type="InterPro" id="IPR029058">
    <property type="entry name" value="AB_hydrolase_fold"/>
</dbReference>
<evidence type="ECO:0000256" key="1">
    <source>
        <dbReference type="ARBA" id="ARBA00022487"/>
    </source>
</evidence>
<comment type="pathway">
    <text evidence="5">Cofactor biosynthesis; biotin biosynthesis.</text>
</comment>
<comment type="caution">
    <text evidence="5">Lacks conserved residue(s) required for the propagation of feature annotation.</text>
</comment>
<feature type="binding site" evidence="5">
    <location>
        <position position="19"/>
    </location>
    <ligand>
        <name>substrate</name>
    </ligand>
</feature>
<sequence length="256" mass="26789">MSIATSGRGPTPLVLIHGWAMHGGIFAPLLDALADDFTAYAVDLPGHGHARDSTLPLQPDAVCTALRTRVPTGAVWLGWSLGGLFALAAARDAVLAPRALALLSSTPRFVQAPDWPQAMPLAEFDAFALALVADYRATVNRFLTLEVLGDVGAQADLRSLRQSVFARGEPDPAHLRAGLDLLARSDLRGALPALAQPALWLAGRRDRLVPPGAQRAAAALMPHATFVELAHAAHAGFIGHAGEVAAALRALAERAA</sequence>
<gene>
    <name evidence="5" type="primary">bioH</name>
    <name evidence="7" type="ORF">B1806_05060</name>
</gene>
<organism evidence="7 8">
    <name type="scientific">Metallibacterium scheffleri</name>
    <dbReference type="NCBI Taxonomy" id="993689"/>
    <lineage>
        <taxon>Bacteria</taxon>
        <taxon>Pseudomonadati</taxon>
        <taxon>Pseudomonadota</taxon>
        <taxon>Gammaproteobacteria</taxon>
        <taxon>Lysobacterales</taxon>
        <taxon>Rhodanobacteraceae</taxon>
        <taxon>Metallibacterium</taxon>
    </lineage>
</organism>
<dbReference type="InterPro" id="IPR050228">
    <property type="entry name" value="Carboxylesterase_BioH"/>
</dbReference>
<feature type="active site" evidence="5">
    <location>
        <position position="206"/>
    </location>
</feature>
<reference evidence="7 8" key="1">
    <citation type="submission" date="2017-02" db="EMBL/GenBank/DDBJ databases">
        <title>Whole genome sequencing of Metallibacterium scheffleri DSM 24874 (T).</title>
        <authorList>
            <person name="Kumar S."/>
            <person name="Patil P."/>
            <person name="Patil P.B."/>
        </authorList>
    </citation>
    <scope>NUCLEOTIDE SEQUENCE [LARGE SCALE GENOMIC DNA]</scope>
    <source>
        <strain evidence="7 8">DSM 24874</strain>
    </source>
</reference>
<dbReference type="EMBL" id="MWQO01000016">
    <property type="protein sequence ID" value="THD11093.1"/>
    <property type="molecule type" value="Genomic_DNA"/>
</dbReference>
<dbReference type="GO" id="GO:0009102">
    <property type="term" value="P:biotin biosynthetic process"/>
    <property type="evidence" value="ECO:0007669"/>
    <property type="project" value="UniProtKB-UniRule"/>
</dbReference>
<dbReference type="Gene3D" id="3.40.50.1820">
    <property type="entry name" value="alpha/beta hydrolase"/>
    <property type="match status" value="1"/>
</dbReference>
<dbReference type="NCBIfam" id="TIGR01738">
    <property type="entry name" value="bioH"/>
    <property type="match status" value="1"/>
</dbReference>
<comment type="caution">
    <text evidence="7">The sequence shown here is derived from an EMBL/GenBank/DDBJ whole genome shotgun (WGS) entry which is preliminary data.</text>
</comment>
<feature type="active site" evidence="5">
    <location>
        <position position="234"/>
    </location>
</feature>
<evidence type="ECO:0000256" key="3">
    <source>
        <dbReference type="ARBA" id="ARBA00022756"/>
    </source>
</evidence>
<feature type="binding site" evidence="5">
    <location>
        <begin position="80"/>
        <end position="81"/>
    </location>
    <ligand>
        <name>substrate</name>
    </ligand>
</feature>
<keyword evidence="2 5" id="KW-0963">Cytoplasm</keyword>
<dbReference type="GO" id="GO:0090499">
    <property type="term" value="F:pimelyl-[acyl-carrier protein] methyl ester esterase activity"/>
    <property type="evidence" value="ECO:0007669"/>
    <property type="project" value="UniProtKB-EC"/>
</dbReference>
<keyword evidence="8" id="KW-1185">Reference proteome</keyword>
<dbReference type="UniPathway" id="UPA00078"/>
<protein>
    <recommendedName>
        <fullName evidence="5">Pimeloyl-[acyl-carrier protein] methyl ester esterase</fullName>
        <ecNumber evidence="5">3.1.1.85</ecNumber>
    </recommendedName>
    <alternativeName>
        <fullName evidence="5">Biotin synthesis protein BioH</fullName>
    </alternativeName>
    <alternativeName>
        <fullName evidence="5">Carboxylesterase BioH</fullName>
    </alternativeName>
</protein>
<dbReference type="HAMAP" id="MF_01260">
    <property type="entry name" value="Carboxylester"/>
    <property type="match status" value="1"/>
</dbReference>
<dbReference type="EC" id="3.1.1.85" evidence="5"/>
<comment type="subunit">
    <text evidence="5">Monomer.</text>
</comment>
<dbReference type="InterPro" id="IPR010076">
    <property type="entry name" value="BioH"/>
</dbReference>
<feature type="domain" description="AB hydrolase-1" evidence="6">
    <location>
        <begin position="12"/>
        <end position="240"/>
    </location>
</feature>
<dbReference type="GO" id="GO:0005737">
    <property type="term" value="C:cytoplasm"/>
    <property type="evidence" value="ECO:0007669"/>
    <property type="project" value="UniProtKB-SubCell"/>
</dbReference>